<dbReference type="Proteomes" id="UP000766904">
    <property type="component" value="Unassembled WGS sequence"/>
</dbReference>
<evidence type="ECO:0000313" key="2">
    <source>
        <dbReference type="EMBL" id="TYL38652.1"/>
    </source>
</evidence>
<comment type="caution">
    <text evidence="2">The sequence shown here is derived from an EMBL/GenBank/DDBJ whole genome shotgun (WGS) entry which is preliminary data.</text>
</comment>
<reference evidence="2" key="1">
    <citation type="submission" date="2017-11" db="EMBL/GenBank/DDBJ databases">
        <authorList>
            <person name="Kajale S.C."/>
            <person name="Sharma A."/>
        </authorList>
    </citation>
    <scope>NUCLEOTIDE SEQUENCE</scope>
    <source>
        <strain evidence="2">LS1_42</strain>
    </source>
</reference>
<evidence type="ECO:0000313" key="3">
    <source>
        <dbReference type="Proteomes" id="UP000766904"/>
    </source>
</evidence>
<organism evidence="2 3">
    <name type="scientific">Natronococcus pandeyae</name>
    <dbReference type="NCBI Taxonomy" id="2055836"/>
    <lineage>
        <taxon>Archaea</taxon>
        <taxon>Methanobacteriati</taxon>
        <taxon>Methanobacteriota</taxon>
        <taxon>Stenosarchaea group</taxon>
        <taxon>Halobacteria</taxon>
        <taxon>Halobacteriales</taxon>
        <taxon>Natrialbaceae</taxon>
        <taxon>Natronococcus</taxon>
    </lineage>
</organism>
<accession>A0A8J8Q4I4</accession>
<gene>
    <name evidence="2" type="ORF">CV102_09030</name>
</gene>
<name>A0A8J8Q4I4_9EURY</name>
<sequence length="64" mass="6775">MAGSITWCSDQTHLCTPPNCEGGDGGFGRESPSRARTTAFRLEEELPNEMTDGTKTAAKNSNAA</sequence>
<feature type="compositionally biased region" description="Polar residues" evidence="1">
    <location>
        <begin position="51"/>
        <end position="64"/>
    </location>
</feature>
<protein>
    <submittedName>
        <fullName evidence="2">Uncharacterized protein</fullName>
    </submittedName>
</protein>
<dbReference type="EMBL" id="PHNJ01000004">
    <property type="protein sequence ID" value="TYL38652.1"/>
    <property type="molecule type" value="Genomic_DNA"/>
</dbReference>
<dbReference type="AlphaFoldDB" id="A0A8J8Q4I4"/>
<feature type="region of interest" description="Disordered" evidence="1">
    <location>
        <begin position="45"/>
        <end position="64"/>
    </location>
</feature>
<evidence type="ECO:0000256" key="1">
    <source>
        <dbReference type="SAM" id="MobiDB-lite"/>
    </source>
</evidence>
<keyword evidence="3" id="KW-1185">Reference proteome</keyword>
<proteinExistence type="predicted"/>